<accession>A0A9D5JT51</accession>
<evidence type="ECO:0000313" key="6">
    <source>
        <dbReference type="EMBL" id="MBD3323769.1"/>
    </source>
</evidence>
<feature type="domain" description="Peptidase S49" evidence="5">
    <location>
        <begin position="2"/>
        <end position="90"/>
    </location>
</feature>
<dbReference type="SUPFAM" id="SSF52096">
    <property type="entry name" value="ClpP/crotonase"/>
    <property type="match status" value="1"/>
</dbReference>
<comment type="caution">
    <text evidence="6">The sequence shown here is derived from an EMBL/GenBank/DDBJ whole genome shotgun (WGS) entry which is preliminary data.</text>
</comment>
<dbReference type="EMBL" id="WJJP01000131">
    <property type="protein sequence ID" value="MBD3323769.1"/>
    <property type="molecule type" value="Genomic_DNA"/>
</dbReference>
<evidence type="ECO:0000256" key="2">
    <source>
        <dbReference type="ARBA" id="ARBA00022670"/>
    </source>
</evidence>
<dbReference type="AlphaFoldDB" id="A0A9D5JT51"/>
<keyword evidence="3" id="KW-0378">Hydrolase</keyword>
<dbReference type="Pfam" id="PF01343">
    <property type="entry name" value="Peptidase_S49"/>
    <property type="match status" value="1"/>
</dbReference>
<dbReference type="Gene3D" id="3.90.226.10">
    <property type="entry name" value="2-enoyl-CoA Hydratase, Chain A, domain 1"/>
    <property type="match status" value="1"/>
</dbReference>
<sequence length="160" mass="18254">VETLQRGENAGMFTSVRTFTEHERARFAHFIQNGYEQFVTQVAEGRGMTFEAVDAIAQGKVWTGAQALEVGLVDQLGGMETAVAVIKERLDIPNEDDVHLIDFPQPGNPFELFLKHLRETSVAAQLPDELRHLRARLEVLARLQDERFFAWFPYQQILIE</sequence>
<evidence type="ECO:0000259" key="5">
    <source>
        <dbReference type="Pfam" id="PF01343"/>
    </source>
</evidence>
<dbReference type="InterPro" id="IPR002142">
    <property type="entry name" value="Peptidase_S49"/>
</dbReference>
<gene>
    <name evidence="6" type="ORF">GF339_04240</name>
</gene>
<organism evidence="6 7">
    <name type="scientific">candidate division KSB3 bacterium</name>
    <dbReference type="NCBI Taxonomy" id="2044937"/>
    <lineage>
        <taxon>Bacteria</taxon>
        <taxon>candidate division KSB3</taxon>
    </lineage>
</organism>
<feature type="non-terminal residue" evidence="6">
    <location>
        <position position="1"/>
    </location>
</feature>
<dbReference type="InterPro" id="IPR029045">
    <property type="entry name" value="ClpP/crotonase-like_dom_sf"/>
</dbReference>
<protein>
    <recommendedName>
        <fullName evidence="5">Peptidase S49 domain-containing protein</fullName>
    </recommendedName>
</protein>
<dbReference type="GO" id="GO:0006508">
    <property type="term" value="P:proteolysis"/>
    <property type="evidence" value="ECO:0007669"/>
    <property type="project" value="UniProtKB-KW"/>
</dbReference>
<proteinExistence type="inferred from homology"/>
<comment type="similarity">
    <text evidence="1">Belongs to the peptidase S49 family.</text>
</comment>
<evidence type="ECO:0000313" key="7">
    <source>
        <dbReference type="Proteomes" id="UP000649604"/>
    </source>
</evidence>
<keyword evidence="4" id="KW-0720">Serine protease</keyword>
<evidence type="ECO:0000256" key="3">
    <source>
        <dbReference type="ARBA" id="ARBA00022801"/>
    </source>
</evidence>
<evidence type="ECO:0000256" key="4">
    <source>
        <dbReference type="ARBA" id="ARBA00022825"/>
    </source>
</evidence>
<reference evidence="6" key="1">
    <citation type="submission" date="2019-11" db="EMBL/GenBank/DDBJ databases">
        <title>Microbial mats filling the niche in hypersaline microbial mats.</title>
        <authorList>
            <person name="Wong H.L."/>
            <person name="Macleod F.I."/>
            <person name="White R.A. III"/>
            <person name="Burns B.P."/>
        </authorList>
    </citation>
    <scope>NUCLEOTIDE SEQUENCE</scope>
    <source>
        <strain evidence="6">Rbin_158</strain>
    </source>
</reference>
<dbReference type="PANTHER" id="PTHR33209">
    <property type="entry name" value="PROTEASE 4"/>
    <property type="match status" value="1"/>
</dbReference>
<keyword evidence="2" id="KW-0645">Protease</keyword>
<name>A0A9D5JT51_9BACT</name>
<dbReference type="PANTHER" id="PTHR33209:SF1">
    <property type="entry name" value="PEPTIDASE S49 DOMAIN-CONTAINING PROTEIN"/>
    <property type="match status" value="1"/>
</dbReference>
<dbReference type="Proteomes" id="UP000649604">
    <property type="component" value="Unassembled WGS sequence"/>
</dbReference>
<evidence type="ECO:0000256" key="1">
    <source>
        <dbReference type="ARBA" id="ARBA00008683"/>
    </source>
</evidence>
<dbReference type="GO" id="GO:0008236">
    <property type="term" value="F:serine-type peptidase activity"/>
    <property type="evidence" value="ECO:0007669"/>
    <property type="project" value="UniProtKB-KW"/>
</dbReference>